<dbReference type="STRING" id="576137.A0A1L7WTR4"/>
<dbReference type="Pfam" id="PF17171">
    <property type="entry name" value="GST_C_6"/>
    <property type="match status" value="1"/>
</dbReference>
<evidence type="ECO:0000256" key="3">
    <source>
        <dbReference type="ARBA" id="ARBA00022787"/>
    </source>
</evidence>
<evidence type="ECO:0000256" key="1">
    <source>
        <dbReference type="ARBA" id="ARBA00004294"/>
    </source>
</evidence>
<dbReference type="PANTHER" id="PTHR12289">
    <property type="entry name" value="METAXIN RELATED"/>
    <property type="match status" value="1"/>
</dbReference>
<evidence type="ECO:0000256" key="4">
    <source>
        <dbReference type="ARBA" id="ARBA00022927"/>
    </source>
</evidence>
<evidence type="ECO:0000256" key="5">
    <source>
        <dbReference type="ARBA" id="ARBA00023128"/>
    </source>
</evidence>
<dbReference type="Proteomes" id="UP000184330">
    <property type="component" value="Unassembled WGS sequence"/>
</dbReference>
<accession>A0A1L7WTR4</accession>
<evidence type="ECO:0000259" key="9">
    <source>
        <dbReference type="Pfam" id="PF17171"/>
    </source>
</evidence>
<feature type="transmembrane region" description="Helical" evidence="7">
    <location>
        <begin position="363"/>
        <end position="384"/>
    </location>
</feature>
<keyword evidence="7" id="KW-1133">Transmembrane helix</keyword>
<keyword evidence="2" id="KW-0813">Transport</keyword>
<evidence type="ECO:0000313" key="11">
    <source>
        <dbReference type="Proteomes" id="UP000184330"/>
    </source>
</evidence>
<keyword evidence="11" id="KW-1185">Reference proteome</keyword>
<keyword evidence="7" id="KW-0812">Transmembrane</keyword>
<dbReference type="AlphaFoldDB" id="A0A1L7WTR4"/>
<evidence type="ECO:0000256" key="2">
    <source>
        <dbReference type="ARBA" id="ARBA00022448"/>
    </source>
</evidence>
<dbReference type="GO" id="GO:0001401">
    <property type="term" value="C:SAM complex"/>
    <property type="evidence" value="ECO:0007669"/>
    <property type="project" value="InterPro"/>
</dbReference>
<dbReference type="PANTHER" id="PTHR12289:SF41">
    <property type="entry name" value="FAILED AXON CONNECTIONS-RELATED"/>
    <property type="match status" value="1"/>
</dbReference>
<gene>
    <name evidence="10" type="ORF">PAC_06063</name>
</gene>
<name>A0A1L7WTR4_9HELO</name>
<feature type="domain" description="Metaxin glutathione S-transferase" evidence="9">
    <location>
        <begin position="215"/>
        <end position="271"/>
    </location>
</feature>
<dbReference type="EMBL" id="FJOG01000007">
    <property type="protein sequence ID" value="CZR56175.1"/>
    <property type="molecule type" value="Genomic_DNA"/>
</dbReference>
<proteinExistence type="predicted"/>
<dbReference type="GO" id="GO:0015031">
    <property type="term" value="P:protein transport"/>
    <property type="evidence" value="ECO:0007669"/>
    <property type="project" value="UniProtKB-KW"/>
</dbReference>
<dbReference type="InterPro" id="IPR033468">
    <property type="entry name" value="Metaxin_GST"/>
</dbReference>
<dbReference type="InterPro" id="IPR019564">
    <property type="entry name" value="Sam37/metaxin_N"/>
</dbReference>
<evidence type="ECO:0000256" key="6">
    <source>
        <dbReference type="ARBA" id="ARBA00023136"/>
    </source>
</evidence>
<protein>
    <submittedName>
        <fullName evidence="10">Related to translocase of outer mitochondrial membrane complex, subunit TOM37/Metaxin 1</fullName>
    </submittedName>
</protein>
<dbReference type="InterPro" id="IPR050931">
    <property type="entry name" value="Mito_Protein_Transport_Metaxin"/>
</dbReference>
<dbReference type="OrthoDB" id="5835136at2759"/>
<organism evidence="10 11">
    <name type="scientific">Phialocephala subalpina</name>
    <dbReference type="NCBI Taxonomy" id="576137"/>
    <lineage>
        <taxon>Eukaryota</taxon>
        <taxon>Fungi</taxon>
        <taxon>Dikarya</taxon>
        <taxon>Ascomycota</taxon>
        <taxon>Pezizomycotina</taxon>
        <taxon>Leotiomycetes</taxon>
        <taxon>Helotiales</taxon>
        <taxon>Mollisiaceae</taxon>
        <taxon>Phialocephala</taxon>
        <taxon>Phialocephala fortinii species complex</taxon>
    </lineage>
</organism>
<reference evidence="10 11" key="1">
    <citation type="submission" date="2016-03" db="EMBL/GenBank/DDBJ databases">
        <authorList>
            <person name="Ploux O."/>
        </authorList>
    </citation>
    <scope>NUCLEOTIDE SEQUENCE [LARGE SCALE GENOMIC DNA]</scope>
    <source>
        <strain evidence="10 11">UAMH 11012</strain>
    </source>
</reference>
<evidence type="ECO:0000256" key="7">
    <source>
        <dbReference type="SAM" id="Phobius"/>
    </source>
</evidence>
<evidence type="ECO:0000313" key="10">
    <source>
        <dbReference type="EMBL" id="CZR56175.1"/>
    </source>
</evidence>
<dbReference type="GO" id="GO:0007005">
    <property type="term" value="P:mitochondrion organization"/>
    <property type="evidence" value="ECO:0007669"/>
    <property type="project" value="TreeGrafter"/>
</dbReference>
<sequence length="460" mass="50304">MLELHVWGPAFGLPSLDSHCLAAIAYLQQAVPRGKWQLIASSDPGLSPTNELPALRNGEIWIGGFRNIFHYIAQLSAGEWVLDAGLPEQEGADCIAFSSFVESHGQPLLDLSLYVSSQNYSAVTRPLYNTIQSFPLPYLTPPAIRAAAKQRTEHLGLSSLDIDAEDGKPSQEQSIIPDSLRRPKNTVSSLLAASPEASASIRLDALATDFLEPLQRLKGKKQFFVSDSQFSSLDCLALGYLSLMLIPELPQAWLSKTMRTKFPGLCTWTEGMRDTVFSKNVSLNDAFLTKLGESELDVRLRKLRGRGHLPWKAPENRTSAAAGSAFVSSMADSIPIVGQLRRNTRMRQHGGKTYDEGAQDSQWGYLYAVGGLIAGLGVLGGYLFRQGLISFPVHEEPEENSRGLESFGEAGEALSFLANQMDAHAEMERIAERNYSHGAPIAEVDIEVEKDGVRAVETVS</sequence>
<keyword evidence="4" id="KW-0653">Protein transport</keyword>
<dbReference type="Pfam" id="PF10568">
    <property type="entry name" value="Tom37"/>
    <property type="match status" value="1"/>
</dbReference>
<keyword evidence="3" id="KW-1000">Mitochondrion outer membrane</keyword>
<feature type="domain" description="Mitochondrial outer membrane transport complex Sam37/metaxin N-terminal" evidence="8">
    <location>
        <begin position="20"/>
        <end position="145"/>
    </location>
</feature>
<comment type="subcellular location">
    <subcellularLocation>
        <location evidence="1">Mitochondrion outer membrane</location>
    </subcellularLocation>
</comment>
<keyword evidence="5" id="KW-0496">Mitochondrion</keyword>
<keyword evidence="6 7" id="KW-0472">Membrane</keyword>
<dbReference type="CDD" id="cd03078">
    <property type="entry name" value="GST_N_Metaxin1_like"/>
    <property type="match status" value="1"/>
</dbReference>
<evidence type="ECO:0000259" key="8">
    <source>
        <dbReference type="Pfam" id="PF10568"/>
    </source>
</evidence>